<gene>
    <name evidence="4" type="ORF">J2S39_001169</name>
</gene>
<feature type="transmembrane region" description="Helical" evidence="2">
    <location>
        <begin position="22"/>
        <end position="42"/>
    </location>
</feature>
<dbReference type="InterPro" id="IPR052529">
    <property type="entry name" value="Bact_Transport_Assoc"/>
</dbReference>
<dbReference type="RefSeq" id="WP_290194292.1">
    <property type="nucleotide sequence ID" value="NZ_CP047654.1"/>
</dbReference>
<dbReference type="PANTHER" id="PTHR30590">
    <property type="entry name" value="INNER MEMBRANE PROTEIN"/>
    <property type="match status" value="1"/>
</dbReference>
<evidence type="ECO:0000256" key="1">
    <source>
        <dbReference type="SAM" id="MobiDB-lite"/>
    </source>
</evidence>
<dbReference type="EMBL" id="JAVDXZ010000001">
    <property type="protein sequence ID" value="MDR7329493.1"/>
    <property type="molecule type" value="Genomic_DNA"/>
</dbReference>
<dbReference type="InterPro" id="IPR007349">
    <property type="entry name" value="DUF418"/>
</dbReference>
<accession>A0ABU2A022</accession>
<keyword evidence="2" id="KW-1133">Transmembrane helix</keyword>
<feature type="transmembrane region" description="Helical" evidence="2">
    <location>
        <begin position="327"/>
        <end position="345"/>
    </location>
</feature>
<name>A0ABU2A022_9CORY</name>
<feature type="region of interest" description="Disordered" evidence="1">
    <location>
        <begin position="377"/>
        <end position="397"/>
    </location>
</feature>
<organism evidence="4 5">
    <name type="scientific">Corynebacterium guangdongense</name>
    <dbReference type="NCBI Taxonomy" id="1783348"/>
    <lineage>
        <taxon>Bacteria</taxon>
        <taxon>Bacillati</taxon>
        <taxon>Actinomycetota</taxon>
        <taxon>Actinomycetes</taxon>
        <taxon>Mycobacteriales</taxon>
        <taxon>Corynebacteriaceae</taxon>
        <taxon>Corynebacterium</taxon>
    </lineage>
</organism>
<feature type="transmembrane region" description="Helical" evidence="2">
    <location>
        <begin position="77"/>
        <end position="96"/>
    </location>
</feature>
<feature type="transmembrane region" description="Helical" evidence="2">
    <location>
        <begin position="116"/>
        <end position="147"/>
    </location>
</feature>
<proteinExistence type="predicted"/>
<keyword evidence="2" id="KW-0472">Membrane</keyword>
<dbReference type="Pfam" id="PF04235">
    <property type="entry name" value="DUF418"/>
    <property type="match status" value="1"/>
</dbReference>
<feature type="transmembrane region" description="Helical" evidence="2">
    <location>
        <begin position="236"/>
        <end position="259"/>
    </location>
</feature>
<evidence type="ECO:0000256" key="2">
    <source>
        <dbReference type="SAM" id="Phobius"/>
    </source>
</evidence>
<feature type="transmembrane region" description="Helical" evidence="2">
    <location>
        <begin position="202"/>
        <end position="224"/>
    </location>
</feature>
<feature type="domain" description="DUF418" evidence="3">
    <location>
        <begin position="223"/>
        <end position="391"/>
    </location>
</feature>
<comment type="caution">
    <text evidence="4">The sequence shown here is derived from an EMBL/GenBank/DDBJ whole genome shotgun (WGS) entry which is preliminary data.</text>
</comment>
<dbReference type="PANTHER" id="PTHR30590:SF2">
    <property type="entry name" value="INNER MEMBRANE PROTEIN"/>
    <property type="match status" value="1"/>
</dbReference>
<dbReference type="Proteomes" id="UP001180840">
    <property type="component" value="Unassembled WGS sequence"/>
</dbReference>
<evidence type="ECO:0000313" key="5">
    <source>
        <dbReference type="Proteomes" id="UP001180840"/>
    </source>
</evidence>
<protein>
    <submittedName>
        <fullName evidence="4">Membrane protein YeiB</fullName>
    </submittedName>
</protein>
<sequence length="397" mass="41548">MSESPGPARHTVQPRRILAPDLARGIALLGIAWANVSTAWVITDDSVPAAYFGGVVHGAADRVVVVLAAMFAHVRGLPMFTTLLGFGVGLVAAGLARRGYGAGRIRRSLLRRYGALLVFGLAHCLLLFFGDIMILYGVIGMVLALAFTLSDRALLGMAGALFALHLLGSARTLGDENVALSVPEFGGYAEYVSYNAAWATGYLLSAPIALTSMLPLAILGYVAARRGVHRDPMAHLRILTVWVLVAGAIILAVGLPWGLSAIGALPGAWEDVLMNLNQMLGYLTGPGICAGVLLASRRLQERLDRGASLPPALAPVQALGQRSMSGYVTQSLLFVPLTMPFLLGLGEGAGAAGLLLLALAVWAVTLLAAQLTARVGRPGPAESAHRRLAYGRRGPGK</sequence>
<feature type="compositionally biased region" description="Basic residues" evidence="1">
    <location>
        <begin position="386"/>
        <end position="397"/>
    </location>
</feature>
<reference evidence="4" key="1">
    <citation type="submission" date="2023-07" db="EMBL/GenBank/DDBJ databases">
        <title>Sequencing the genomes of 1000 actinobacteria strains.</title>
        <authorList>
            <person name="Klenk H.-P."/>
        </authorList>
    </citation>
    <scope>NUCLEOTIDE SEQUENCE</scope>
    <source>
        <strain evidence="4">DSM 107476</strain>
    </source>
</reference>
<evidence type="ECO:0000313" key="4">
    <source>
        <dbReference type="EMBL" id="MDR7329493.1"/>
    </source>
</evidence>
<feature type="transmembrane region" description="Helical" evidence="2">
    <location>
        <begin position="351"/>
        <end position="369"/>
    </location>
</feature>
<keyword evidence="2" id="KW-0812">Transmembrane</keyword>
<feature type="transmembrane region" description="Helical" evidence="2">
    <location>
        <begin position="279"/>
        <end position="296"/>
    </location>
</feature>
<evidence type="ECO:0000259" key="3">
    <source>
        <dbReference type="Pfam" id="PF04235"/>
    </source>
</evidence>
<keyword evidence="5" id="KW-1185">Reference proteome</keyword>